<protein>
    <recommendedName>
        <fullName evidence="2">histidine kinase</fullName>
        <ecNumber evidence="2">2.7.13.3</ecNumber>
    </recommendedName>
</protein>
<dbReference type="InterPro" id="IPR015943">
    <property type="entry name" value="WD40/YVTN_repeat-like_dom_sf"/>
</dbReference>
<dbReference type="SMART" id="SM00388">
    <property type="entry name" value="HisKA"/>
    <property type="match status" value="1"/>
</dbReference>
<proteinExistence type="predicted"/>
<dbReference type="PANTHER" id="PTHR43547">
    <property type="entry name" value="TWO-COMPONENT HISTIDINE KINASE"/>
    <property type="match status" value="1"/>
</dbReference>
<dbReference type="InterPro" id="IPR036890">
    <property type="entry name" value="HATPase_C_sf"/>
</dbReference>
<dbReference type="Gene3D" id="1.10.287.130">
    <property type="match status" value="1"/>
</dbReference>
<evidence type="ECO:0000256" key="2">
    <source>
        <dbReference type="ARBA" id="ARBA00012438"/>
    </source>
</evidence>
<dbReference type="InterPro" id="IPR004358">
    <property type="entry name" value="Sig_transdc_His_kin-like_C"/>
</dbReference>
<evidence type="ECO:0000256" key="3">
    <source>
        <dbReference type="ARBA" id="ARBA00022553"/>
    </source>
</evidence>
<dbReference type="InterPro" id="IPR005467">
    <property type="entry name" value="His_kinase_dom"/>
</dbReference>
<dbReference type="SUPFAM" id="SSF63829">
    <property type="entry name" value="Calcium-dependent phosphotriesterase"/>
    <property type="match status" value="2"/>
</dbReference>
<dbReference type="InterPro" id="IPR003661">
    <property type="entry name" value="HisK_dim/P_dom"/>
</dbReference>
<keyword evidence="4" id="KW-0805">Transcription regulation</keyword>
<dbReference type="InterPro" id="IPR013783">
    <property type="entry name" value="Ig-like_fold"/>
</dbReference>
<dbReference type="InterPro" id="IPR009057">
    <property type="entry name" value="Homeodomain-like_sf"/>
</dbReference>
<dbReference type="InterPro" id="IPR036097">
    <property type="entry name" value="HisK_dim/P_sf"/>
</dbReference>
<dbReference type="PROSITE" id="PS01124">
    <property type="entry name" value="HTH_ARAC_FAMILY_2"/>
    <property type="match status" value="1"/>
</dbReference>
<dbReference type="CDD" id="cd00082">
    <property type="entry name" value="HisKA"/>
    <property type="match status" value="1"/>
</dbReference>
<dbReference type="Gene3D" id="2.130.10.10">
    <property type="entry name" value="YVTN repeat-like/Quinoprotein amine dehydrogenase"/>
    <property type="match status" value="2"/>
</dbReference>
<dbReference type="Pfam" id="PF00512">
    <property type="entry name" value="HisKA"/>
    <property type="match status" value="1"/>
</dbReference>
<dbReference type="InterPro" id="IPR003594">
    <property type="entry name" value="HATPase_dom"/>
</dbReference>
<dbReference type="CDD" id="cd17574">
    <property type="entry name" value="REC_OmpR"/>
    <property type="match status" value="1"/>
</dbReference>
<dbReference type="InterPro" id="IPR011110">
    <property type="entry name" value="Reg_prop"/>
</dbReference>
<organism evidence="11 12">
    <name type="scientific">Thiolapillus brandeum</name>
    <dbReference type="NCBI Taxonomy" id="1076588"/>
    <lineage>
        <taxon>Bacteria</taxon>
        <taxon>Pseudomonadati</taxon>
        <taxon>Pseudomonadota</taxon>
        <taxon>Gammaproteobacteria</taxon>
        <taxon>Chromatiales</taxon>
        <taxon>Sedimenticolaceae</taxon>
        <taxon>Thiolapillus</taxon>
    </lineage>
</organism>
<dbReference type="Proteomes" id="UP000031631">
    <property type="component" value="Chromosome"/>
</dbReference>
<evidence type="ECO:0000256" key="6">
    <source>
        <dbReference type="ARBA" id="ARBA00023163"/>
    </source>
</evidence>
<feature type="domain" description="Response regulatory" evidence="10">
    <location>
        <begin position="1077"/>
        <end position="1192"/>
    </location>
</feature>
<dbReference type="PANTHER" id="PTHR43547:SF2">
    <property type="entry name" value="HYBRID SIGNAL TRANSDUCTION HISTIDINE KINASE C"/>
    <property type="match status" value="1"/>
</dbReference>
<dbReference type="GO" id="GO:0000155">
    <property type="term" value="F:phosphorelay sensor kinase activity"/>
    <property type="evidence" value="ECO:0007669"/>
    <property type="project" value="InterPro"/>
</dbReference>
<evidence type="ECO:0000256" key="4">
    <source>
        <dbReference type="ARBA" id="ARBA00023015"/>
    </source>
</evidence>
<sequence>MLLCLLLSPWQRSLGSSTPHTDYPLAGKLLSTRFSQGIYQGHAQNWRGLQGARGDIFIANGNGILEWNGEYWSKYPTPDGTRVRAMTQWKDGHLYLGTTNDVGRLEADESGQLRFRSLISDWPEEKRLFGEIWSVASDDRLVLFSSRKKLFAWDGSRLTVVKGFQPGPNRILHFQDRLLLFLPGKGLFRIDTRDGPKVVPLPFPRGLPEKSIVRALLPDGDGGTLIVTGRKGVFRWRDGRAEPVLDASRFGKGVLVYTALRGSDGYLYLGSLAHGLFLLSPDGELLRNFRRMDGLGTNTIINLFEDDQGNIWFTGDGSIGHFRPPHQLSRYHDQANVTGAFALRIFRGQPVVAGLGLSHLVQPAGSLAPPVLKPMAGWSLQAWDIVDVDHGLTLIAGEKGVHAARVDDDWAVTDARRVLKAMFAYGILPDRQQQGRYWVTTSDGLFHLQQQGESWEFGPVPGVEDEVQEMVQAPDGSLWVGTSHQRLYHLENTSGQGTVTVSVFGKGQGLPPGNVYPYLIDGRVLIGTTDGLMEPVRQPGGITGFQSARGMPKVLTSAGQDVFKLYQDSGGDLWFRAGMKAGRAHRDARGNWQVATDFLKPLPATGVVGLWPGKDGLLRVLYANGEFYAVDPGWLKFKTGSGRLAVRKIVDADTGELLAADGGELSGISLAHQDNGLRIYYSLSEYSLPEQTLYSTRLLKDGEGNWSSWNREYWRDYRNLPGGDYRFQLRARDPWGKLFTAEAMPVHVALPWYLGVWARLLYVLVFLLLLGMAAYLGRRWRVGYLEQQKAALEQEVAHRTRRIEAQAAELREQQQLKDRFFANVSHEFRTPLTLIIEPLRELRHSVGQELPPEASGLLDTALKSSRQMLDLIGQVLDVKRLESGQFALRVAEHDLADLLRQVENRFRPWVRQQSQTLSLVGCEDPVLLYFDWDQIDRAVSNLVSNAVKYSGLGSHIRLELQAGDDEICVLVVDDGPGIPEALRDKVFERYVQGEQADGKAQPGTGIGLSLARDLVDMHQGRLVLDSTETGKGACFRLCLKRGKAHYSATEMLPEPGDSPVSDSSSSRIFKEEARQRTLLVVDDNADLRRFIVERLSSGFQILEAGDGATGLDLARERLPDLIITDVAMPRMDGLTLLSRLRNEAATRDIPVILLTARTTKRDTVRGLQAGADDYLTKPFDTSELVVRINGLLEKQDRLRQLLLEQYQTREAPESQQSFGERLRVVLGRYLSDPELDMTRLAGELAVSRATLYRRIQKETGMSAAQFVRTERLKLARKLLQEGQGKVGEVAYACGFENLSGFSRSYKEYWGVPPSRDLAGAVGAEKDSNATSGQAD</sequence>
<evidence type="ECO:0000259" key="9">
    <source>
        <dbReference type="PROSITE" id="PS50109"/>
    </source>
</evidence>
<name>A0A7U6JI11_9GAMM</name>
<evidence type="ECO:0000313" key="12">
    <source>
        <dbReference type="Proteomes" id="UP000031631"/>
    </source>
</evidence>
<dbReference type="Pfam" id="PF07494">
    <property type="entry name" value="Reg_prop"/>
    <property type="match status" value="1"/>
</dbReference>
<evidence type="ECO:0000259" key="10">
    <source>
        <dbReference type="PROSITE" id="PS50110"/>
    </source>
</evidence>
<feature type="domain" description="Histidine kinase" evidence="9">
    <location>
        <begin position="823"/>
        <end position="1043"/>
    </location>
</feature>
<accession>A0A7U6JI11</accession>
<dbReference type="PROSITE" id="PS50110">
    <property type="entry name" value="RESPONSE_REGULATORY"/>
    <property type="match status" value="1"/>
</dbReference>
<dbReference type="GO" id="GO:0003700">
    <property type="term" value="F:DNA-binding transcription factor activity"/>
    <property type="evidence" value="ECO:0007669"/>
    <property type="project" value="InterPro"/>
</dbReference>
<evidence type="ECO:0000256" key="7">
    <source>
        <dbReference type="PROSITE-ProRule" id="PRU00169"/>
    </source>
</evidence>
<dbReference type="Pfam" id="PF00072">
    <property type="entry name" value="Response_reg"/>
    <property type="match status" value="1"/>
</dbReference>
<dbReference type="PROSITE" id="PS00041">
    <property type="entry name" value="HTH_ARAC_FAMILY_1"/>
    <property type="match status" value="1"/>
</dbReference>
<reference evidence="11 12" key="1">
    <citation type="journal article" date="2014" name="PLoS ONE">
        <title>Physiological and genomic features of a novel sulfur-oxidizing gammaproteobacterium belonging to a previously uncultivated symbiotic lineage isolated from a hydrothermal vent.</title>
        <authorList>
            <person name="Nunoura T."/>
            <person name="Takaki Y."/>
            <person name="Kazama H."/>
            <person name="Kakuta J."/>
            <person name="Shimamura S."/>
            <person name="Makita H."/>
            <person name="Hirai M."/>
            <person name="Miyazaki M."/>
            <person name="Takai K."/>
        </authorList>
    </citation>
    <scope>NUCLEOTIDE SEQUENCE [LARGE SCALE GENOMIC DNA]</scope>
    <source>
        <strain evidence="11 12">Hiromi1</strain>
    </source>
</reference>
<dbReference type="EMBL" id="AP012273">
    <property type="protein sequence ID" value="BAO43765.1"/>
    <property type="molecule type" value="Genomic_DNA"/>
</dbReference>
<dbReference type="Pfam" id="PF02518">
    <property type="entry name" value="HATPase_c"/>
    <property type="match status" value="1"/>
</dbReference>
<dbReference type="SUPFAM" id="SSF46689">
    <property type="entry name" value="Homeodomain-like"/>
    <property type="match status" value="1"/>
</dbReference>
<dbReference type="SUPFAM" id="SSF55874">
    <property type="entry name" value="ATPase domain of HSP90 chaperone/DNA topoisomerase II/histidine kinase"/>
    <property type="match status" value="1"/>
</dbReference>
<dbReference type="SMART" id="SM00387">
    <property type="entry name" value="HATPase_c"/>
    <property type="match status" value="1"/>
</dbReference>
<dbReference type="Gene3D" id="1.10.10.60">
    <property type="entry name" value="Homeodomain-like"/>
    <property type="match status" value="1"/>
</dbReference>
<keyword evidence="6" id="KW-0804">Transcription</keyword>
<dbReference type="InterPro" id="IPR018060">
    <property type="entry name" value="HTH_AraC"/>
</dbReference>
<dbReference type="PROSITE" id="PS50109">
    <property type="entry name" value="HIS_KIN"/>
    <property type="match status" value="1"/>
</dbReference>
<dbReference type="Gene3D" id="2.60.40.10">
    <property type="entry name" value="Immunoglobulins"/>
    <property type="match status" value="1"/>
</dbReference>
<keyword evidence="12" id="KW-1185">Reference proteome</keyword>
<evidence type="ECO:0000256" key="1">
    <source>
        <dbReference type="ARBA" id="ARBA00000085"/>
    </source>
</evidence>
<dbReference type="PRINTS" id="PR00344">
    <property type="entry name" value="BCTRLSENSOR"/>
</dbReference>
<dbReference type="Gene3D" id="3.30.565.10">
    <property type="entry name" value="Histidine kinase-like ATPase, C-terminal domain"/>
    <property type="match status" value="1"/>
</dbReference>
<feature type="modified residue" description="4-aspartylphosphate" evidence="7">
    <location>
        <position position="1125"/>
    </location>
</feature>
<evidence type="ECO:0000256" key="5">
    <source>
        <dbReference type="ARBA" id="ARBA00023125"/>
    </source>
</evidence>
<dbReference type="CDD" id="cd00075">
    <property type="entry name" value="HATPase"/>
    <property type="match status" value="1"/>
</dbReference>
<feature type="domain" description="HTH araC/xylS-type" evidence="8">
    <location>
        <begin position="1220"/>
        <end position="1319"/>
    </location>
</feature>
<dbReference type="SUPFAM" id="SSF52172">
    <property type="entry name" value="CheY-like"/>
    <property type="match status" value="1"/>
</dbReference>
<comment type="catalytic activity">
    <reaction evidence="1">
        <text>ATP + protein L-histidine = ADP + protein N-phospho-L-histidine.</text>
        <dbReference type="EC" id="2.7.13.3"/>
    </reaction>
</comment>
<dbReference type="SMART" id="SM00448">
    <property type="entry name" value="REC"/>
    <property type="match status" value="1"/>
</dbReference>
<dbReference type="EC" id="2.7.13.3" evidence="2"/>
<dbReference type="Gene3D" id="3.40.50.2300">
    <property type="match status" value="1"/>
</dbReference>
<dbReference type="InterPro" id="IPR018062">
    <property type="entry name" value="HTH_AraC-typ_CS"/>
</dbReference>
<evidence type="ECO:0000259" key="8">
    <source>
        <dbReference type="PROSITE" id="PS01124"/>
    </source>
</evidence>
<gene>
    <name evidence="11" type="ORF">TBH_C0830</name>
</gene>
<dbReference type="Pfam" id="PF12833">
    <property type="entry name" value="HTH_18"/>
    <property type="match status" value="1"/>
</dbReference>
<dbReference type="GO" id="GO:0043565">
    <property type="term" value="F:sequence-specific DNA binding"/>
    <property type="evidence" value="ECO:0007669"/>
    <property type="project" value="InterPro"/>
</dbReference>
<dbReference type="SMART" id="SM00342">
    <property type="entry name" value="HTH_ARAC"/>
    <property type="match status" value="1"/>
</dbReference>
<keyword evidence="3 7" id="KW-0597">Phosphoprotein</keyword>
<evidence type="ECO:0000313" key="11">
    <source>
        <dbReference type="EMBL" id="BAO43765.1"/>
    </source>
</evidence>
<dbReference type="KEGG" id="tbn:TBH_C0830"/>
<keyword evidence="5" id="KW-0238">DNA-binding</keyword>
<dbReference type="InterPro" id="IPR011006">
    <property type="entry name" value="CheY-like_superfamily"/>
</dbReference>
<dbReference type="SUPFAM" id="SSF47384">
    <property type="entry name" value="Homodimeric domain of signal transducing histidine kinase"/>
    <property type="match status" value="1"/>
</dbReference>
<dbReference type="InterPro" id="IPR001789">
    <property type="entry name" value="Sig_transdc_resp-reg_receiver"/>
</dbReference>